<gene>
    <name evidence="2" type="primary">PRDM7_2</name>
    <name evidence="2" type="ORF">FJT64_012538</name>
</gene>
<dbReference type="SUPFAM" id="SSF82199">
    <property type="entry name" value="SET domain"/>
    <property type="match status" value="1"/>
</dbReference>
<name>A0A6A4V7N6_AMPAM</name>
<proteinExistence type="predicted"/>
<dbReference type="Proteomes" id="UP000440578">
    <property type="component" value="Unassembled WGS sequence"/>
</dbReference>
<sequence length="225" mass="24845">MRSLCRCPSVASRGGADALPSGPGDELINCDQCGRLCVDGDCLLHGQPIPVWDSVVPADTPPQERAARSVPSVLRVGPSGVHRGGLGVWTRRPLHPGLRFGPYLGRREDSRSRAAAGGCSWEVLRNGRLWFCVDAADPACANWMRYVNCAPSAADENVTAYQHRWRIWYRTCRPIAANTELLVYYGDEYNQELVREAAVQRRQPPRGGDRTKTEGVRCHATFTVT</sequence>
<dbReference type="InterPro" id="IPR001214">
    <property type="entry name" value="SET_dom"/>
</dbReference>
<evidence type="ECO:0000313" key="3">
    <source>
        <dbReference type="Proteomes" id="UP000440578"/>
    </source>
</evidence>
<dbReference type="GO" id="GO:0032259">
    <property type="term" value="P:methylation"/>
    <property type="evidence" value="ECO:0007669"/>
    <property type="project" value="UniProtKB-KW"/>
</dbReference>
<comment type="caution">
    <text evidence="2">The sequence shown here is derived from an EMBL/GenBank/DDBJ whole genome shotgun (WGS) entry which is preliminary data.</text>
</comment>
<protein>
    <submittedName>
        <fullName evidence="2">Putative histone-lysine N-methyltransferase PRDM7</fullName>
    </submittedName>
</protein>
<dbReference type="InterPro" id="IPR046341">
    <property type="entry name" value="SET_dom_sf"/>
</dbReference>
<keyword evidence="3" id="KW-1185">Reference proteome</keyword>
<keyword evidence="2" id="KW-0489">Methyltransferase</keyword>
<reference evidence="2 3" key="1">
    <citation type="submission" date="2019-07" db="EMBL/GenBank/DDBJ databases">
        <title>Draft genome assembly of a fouling barnacle, Amphibalanus amphitrite (Darwin, 1854): The first reference genome for Thecostraca.</title>
        <authorList>
            <person name="Kim W."/>
        </authorList>
    </citation>
    <scope>NUCLEOTIDE SEQUENCE [LARGE SCALE GENOMIC DNA]</scope>
    <source>
        <strain evidence="2">SNU_AA5</strain>
        <tissue evidence="2">Soma without cirri and trophi</tissue>
    </source>
</reference>
<evidence type="ECO:0000313" key="2">
    <source>
        <dbReference type="EMBL" id="KAF0289179.1"/>
    </source>
</evidence>
<dbReference type="AlphaFoldDB" id="A0A6A4V7N6"/>
<keyword evidence="2" id="KW-0808">Transferase</keyword>
<dbReference type="PROSITE" id="PS50280">
    <property type="entry name" value="SET"/>
    <property type="match status" value="1"/>
</dbReference>
<dbReference type="GO" id="GO:0008757">
    <property type="term" value="F:S-adenosylmethionine-dependent methyltransferase activity"/>
    <property type="evidence" value="ECO:0007669"/>
    <property type="project" value="UniProtKB-ARBA"/>
</dbReference>
<dbReference type="Pfam" id="PF21549">
    <property type="entry name" value="PRDM2_PR"/>
    <property type="match status" value="1"/>
</dbReference>
<dbReference type="EMBL" id="VIIS01002057">
    <property type="protein sequence ID" value="KAF0289179.1"/>
    <property type="molecule type" value="Genomic_DNA"/>
</dbReference>
<dbReference type="Gene3D" id="2.170.270.10">
    <property type="entry name" value="SET domain"/>
    <property type="match status" value="1"/>
</dbReference>
<organism evidence="2 3">
    <name type="scientific">Amphibalanus amphitrite</name>
    <name type="common">Striped barnacle</name>
    <name type="synonym">Balanus amphitrite</name>
    <dbReference type="NCBI Taxonomy" id="1232801"/>
    <lineage>
        <taxon>Eukaryota</taxon>
        <taxon>Metazoa</taxon>
        <taxon>Ecdysozoa</taxon>
        <taxon>Arthropoda</taxon>
        <taxon>Crustacea</taxon>
        <taxon>Multicrustacea</taxon>
        <taxon>Cirripedia</taxon>
        <taxon>Thoracica</taxon>
        <taxon>Thoracicalcarea</taxon>
        <taxon>Balanomorpha</taxon>
        <taxon>Balanoidea</taxon>
        <taxon>Balanidae</taxon>
        <taxon>Amphibalaninae</taxon>
        <taxon>Amphibalanus</taxon>
    </lineage>
</organism>
<accession>A0A6A4V7N6</accession>
<dbReference type="GO" id="GO:0008170">
    <property type="term" value="F:N-methyltransferase activity"/>
    <property type="evidence" value="ECO:0007669"/>
    <property type="project" value="UniProtKB-ARBA"/>
</dbReference>
<feature type="domain" description="SET" evidence="1">
    <location>
        <begin position="72"/>
        <end position="186"/>
    </location>
</feature>
<dbReference type="GO" id="GO:0008276">
    <property type="term" value="F:protein methyltransferase activity"/>
    <property type="evidence" value="ECO:0007669"/>
    <property type="project" value="UniProtKB-ARBA"/>
</dbReference>
<evidence type="ECO:0000259" key="1">
    <source>
        <dbReference type="PROSITE" id="PS50280"/>
    </source>
</evidence>
<dbReference type="OrthoDB" id="6367855at2759"/>